<reference evidence="3 4" key="1">
    <citation type="submission" date="2024-03" db="EMBL/GenBank/DDBJ databases">
        <title>The Acrasis kona genome and developmental transcriptomes reveal deep origins of eukaryotic multicellular pathways.</title>
        <authorList>
            <person name="Sheikh S."/>
            <person name="Fu C.-J."/>
            <person name="Brown M.W."/>
            <person name="Baldauf S.L."/>
        </authorList>
    </citation>
    <scope>NUCLEOTIDE SEQUENCE [LARGE SCALE GENOMIC DNA]</scope>
    <source>
        <strain evidence="3 4">ATCC MYA-3509</strain>
    </source>
</reference>
<name>A0AAW2ZCZ0_9EUKA</name>
<keyword evidence="2" id="KW-1133">Transmembrane helix</keyword>
<keyword evidence="2 3" id="KW-0812">Transmembrane</keyword>
<proteinExistence type="predicted"/>
<feature type="compositionally biased region" description="Polar residues" evidence="1">
    <location>
        <begin position="8"/>
        <end position="25"/>
    </location>
</feature>
<evidence type="ECO:0000256" key="2">
    <source>
        <dbReference type="SAM" id="Phobius"/>
    </source>
</evidence>
<dbReference type="EMBL" id="JAOPGA020001356">
    <property type="protein sequence ID" value="KAL0487616.1"/>
    <property type="molecule type" value="Genomic_DNA"/>
</dbReference>
<feature type="region of interest" description="Disordered" evidence="1">
    <location>
        <begin position="442"/>
        <end position="470"/>
    </location>
</feature>
<feature type="region of interest" description="Disordered" evidence="1">
    <location>
        <begin position="158"/>
        <end position="179"/>
    </location>
</feature>
<feature type="compositionally biased region" description="Basic and acidic residues" evidence="1">
    <location>
        <begin position="161"/>
        <end position="173"/>
    </location>
</feature>
<keyword evidence="2" id="KW-0472">Membrane</keyword>
<comment type="caution">
    <text evidence="3">The sequence shown here is derived from an EMBL/GenBank/DDBJ whole genome shotgun (WGS) entry which is preliminary data.</text>
</comment>
<feature type="region of interest" description="Disordered" evidence="1">
    <location>
        <begin position="326"/>
        <end position="348"/>
    </location>
</feature>
<keyword evidence="4" id="KW-1185">Reference proteome</keyword>
<evidence type="ECO:0000313" key="3">
    <source>
        <dbReference type="EMBL" id="KAL0487616.1"/>
    </source>
</evidence>
<gene>
    <name evidence="3" type="ORF">AKO1_000251</name>
</gene>
<dbReference type="Proteomes" id="UP001431209">
    <property type="component" value="Unassembled WGS sequence"/>
</dbReference>
<accession>A0AAW2ZCZ0</accession>
<dbReference type="AlphaFoldDB" id="A0AAW2ZCZ0"/>
<feature type="transmembrane region" description="Helical" evidence="2">
    <location>
        <begin position="294"/>
        <end position="316"/>
    </location>
</feature>
<protein>
    <submittedName>
        <fullName evidence="3">1 TM domain-containing transmembrane protein</fullName>
    </submittedName>
</protein>
<evidence type="ECO:0000256" key="1">
    <source>
        <dbReference type="SAM" id="MobiDB-lite"/>
    </source>
</evidence>
<feature type="region of interest" description="Disordered" evidence="1">
    <location>
        <begin position="1"/>
        <end position="25"/>
    </location>
</feature>
<sequence length="470" mass="53551">MKEDEMELTTSQTRVQNDTKPINQTSSKDNELVQLMTNVAGILVDREDEELSQHIREISEEKSNVGRILVNITTINEPEEEINTSQSHSNLPLINHSAIRILTFPSLNETNTCLLSEKEFYTSMLTCDINNNTLDTLMSPRTMYRNVIETSTFVGPINPKSDIKSEHQTETHRKNPSASGNVLKSMLLKIREQDAKQEALVQLIQSFESRYSSAFRDIQKVLEKNSDEHNTLARALSSMDDTNQLALNQLRADLNSEVSQLRYNVHYTCDLIKRSVNATINRVESQIESRLNDLYYIFILGFIFVIIFISLFFVLCSSDPHHHGDIRSGHSRFHKPHPQSDSDSDTDDGYVVHQVQAPLVSMVNIKSPRNISLFRHLGNYFSKITSESTSPTEGGHKEPVEQEEELLVPLRRARSMSLVELATQIHSPMDVSGDVAIDQVMEQNKSVKQQNRKSIERSGNQNKKSRRKKK</sequence>
<organism evidence="3 4">
    <name type="scientific">Acrasis kona</name>
    <dbReference type="NCBI Taxonomy" id="1008807"/>
    <lineage>
        <taxon>Eukaryota</taxon>
        <taxon>Discoba</taxon>
        <taxon>Heterolobosea</taxon>
        <taxon>Tetramitia</taxon>
        <taxon>Eutetramitia</taxon>
        <taxon>Acrasidae</taxon>
        <taxon>Acrasis</taxon>
    </lineage>
</organism>
<evidence type="ECO:0000313" key="4">
    <source>
        <dbReference type="Proteomes" id="UP001431209"/>
    </source>
</evidence>